<dbReference type="Gene3D" id="1.10.10.10">
    <property type="entry name" value="Winged helix-like DNA-binding domain superfamily/Winged helix DNA-binding domain"/>
    <property type="match status" value="1"/>
</dbReference>
<dbReference type="GO" id="GO:0003700">
    <property type="term" value="F:DNA-binding transcription factor activity"/>
    <property type="evidence" value="ECO:0007669"/>
    <property type="project" value="InterPro"/>
</dbReference>
<dbReference type="InterPro" id="IPR036390">
    <property type="entry name" value="WH_DNA-bd_sf"/>
</dbReference>
<dbReference type="AlphaFoldDB" id="U2YHY7"/>
<evidence type="ECO:0000313" key="2">
    <source>
        <dbReference type="EMBL" id="GAD47815.1"/>
    </source>
</evidence>
<evidence type="ECO:0000259" key="1">
    <source>
        <dbReference type="Pfam" id="PF12802"/>
    </source>
</evidence>
<comment type="caution">
    <text evidence="2">The sequence shown here is derived from an EMBL/GenBank/DDBJ whole genome shotgun (WGS) entry which is preliminary data.</text>
</comment>
<accession>U2YHY7</accession>
<dbReference type="InterPro" id="IPR000835">
    <property type="entry name" value="HTH_MarR-typ"/>
</dbReference>
<dbReference type="eggNOG" id="COG1846">
    <property type="taxonomic scope" value="Bacteria"/>
</dbReference>
<proteinExistence type="predicted"/>
<sequence>MIKHNILMMNLLSAVYWFDEALQARLEQTGYPDVSRTQSLLLANIAAGEHRAIRIARNLGVSRQAISQILVDLEKRNIVILTSDPDDRRARIVDFHPDAADLRTLASAILDDLEAVVAQRIGQERFEIMRDGLAADWGAPPKP</sequence>
<dbReference type="SUPFAM" id="SSF46785">
    <property type="entry name" value="Winged helix' DNA-binding domain"/>
    <property type="match status" value="1"/>
</dbReference>
<dbReference type="InterPro" id="IPR036388">
    <property type="entry name" value="WH-like_DNA-bd_sf"/>
</dbReference>
<protein>
    <submittedName>
        <fullName evidence="2">Putative MarR family transcriptional regulator</fullName>
    </submittedName>
</protein>
<evidence type="ECO:0000313" key="3">
    <source>
        <dbReference type="Proteomes" id="UP000016568"/>
    </source>
</evidence>
<keyword evidence="3" id="KW-1185">Reference proteome</keyword>
<dbReference type="Pfam" id="PF12802">
    <property type="entry name" value="MarR_2"/>
    <property type="match status" value="1"/>
</dbReference>
<dbReference type="EMBL" id="BASZ01000001">
    <property type="protein sequence ID" value="GAD47815.1"/>
    <property type="molecule type" value="Genomic_DNA"/>
</dbReference>
<name>U2YHY7_9SPHN</name>
<organism evidence="2 3">
    <name type="scientific">Caenibius tardaugens NBRC 16725</name>
    <dbReference type="NCBI Taxonomy" id="1219035"/>
    <lineage>
        <taxon>Bacteria</taxon>
        <taxon>Pseudomonadati</taxon>
        <taxon>Pseudomonadota</taxon>
        <taxon>Alphaproteobacteria</taxon>
        <taxon>Sphingomonadales</taxon>
        <taxon>Erythrobacteraceae</taxon>
        <taxon>Caenibius</taxon>
    </lineage>
</organism>
<reference evidence="2 3" key="1">
    <citation type="submission" date="2013-09" db="EMBL/GenBank/DDBJ databases">
        <title>Whole genome shotgun sequence of Novosphingobium tardaugens NBRC 16725.</title>
        <authorList>
            <person name="Isaki S."/>
            <person name="Hosoyama A."/>
            <person name="Tsuchikane K."/>
            <person name="Katsumata H."/>
            <person name="Ando Y."/>
            <person name="Yamazaki S."/>
            <person name="Fujita N."/>
        </authorList>
    </citation>
    <scope>NUCLEOTIDE SEQUENCE [LARGE SCALE GENOMIC DNA]</scope>
    <source>
        <strain evidence="2 3">NBRC 16725</strain>
    </source>
</reference>
<gene>
    <name evidence="2" type="ORF">NT2_01_05890</name>
</gene>
<feature type="domain" description="HTH marR-type" evidence="1">
    <location>
        <begin position="33"/>
        <end position="90"/>
    </location>
</feature>
<dbReference type="Proteomes" id="UP000016568">
    <property type="component" value="Unassembled WGS sequence"/>
</dbReference>